<accession>A0ACC3BPB1</accession>
<dbReference type="EMBL" id="CM020618">
    <property type="protein sequence ID" value="KAK1859748.1"/>
    <property type="molecule type" value="Genomic_DNA"/>
</dbReference>
<sequence>MGGAARGRRRRPAARAGAAPQGGTLPSPLFPTPLLPPPMTVPVAGPAAVGLPAWAGRPAAFVGGVHLPPPRALARAPCVGGGGVGAGGGGGGAGVGGSGDGGALRGACRRRVAMAAAVAAAVVPCGIGGSAFGGARLGATGRRQPHGGGTERLGGARGRPWQLPLQRQSRVGVGGSGGGDGGRSASGAAGATAVFVWSSDNFFSDGPGDEDSSVGGSGSTGPEPGGEGESGDVFPLGEGSSGDCGEGVLQAGTHHMGIGGVGATGGSALGSGMLDCIFMVEEEANGQTPLRFSWLDGDSGLGLGGDDRRQVDFGPVPEFLEYTPLDTGRGADARGRGADADPGSTSAYDSDGNEVSRFDSDDESDDDSDDDEDEEDATVLYVLDDDSDDEDEADGAGNEDDSDDEDDDEEDDVDLHNEVTLMDVNFDDADFALALCDVPSFLGLQFDESDEDEDVDDEEDDGEDGHSLLADVDMSGVVGFGPYHINDMLDRHLEADSLQAVDLSLVSELAAARLSPACVRSEKVLYEVIAHHTPETFEVLSRDVSPAGLAAIRHAIVSRYGDAAADHAPLVGIDGAGVLAAAVAAAATESSAASAPLLARSTTTANGATSEAIMQMSASELNQAIYTALAAGYLLRGSEYRYLLSRTLDAPPAVGAAGDSGPSSVRGSVGARGSSAAVPPATVAVPPAAAAVRPGSSPTPAATPGGPLLGWLKSLDPSSAGGMAVELTPAAAGAFRRVVASLTGDVPATRLAVRAAYRLPPGLLAALTLWASMLGYVTHTKDSLLHVEETWRRALGGGGGRGAGVGEVDVDDRGPPPVGTDRAGG</sequence>
<evidence type="ECO:0000313" key="2">
    <source>
        <dbReference type="Proteomes" id="UP000798662"/>
    </source>
</evidence>
<proteinExistence type="predicted"/>
<keyword evidence="2" id="KW-1185">Reference proteome</keyword>
<dbReference type="Proteomes" id="UP000798662">
    <property type="component" value="Chromosome 1"/>
</dbReference>
<organism evidence="1 2">
    <name type="scientific">Pyropia yezoensis</name>
    <name type="common">Susabi-nori</name>
    <name type="synonym">Porphyra yezoensis</name>
    <dbReference type="NCBI Taxonomy" id="2788"/>
    <lineage>
        <taxon>Eukaryota</taxon>
        <taxon>Rhodophyta</taxon>
        <taxon>Bangiophyceae</taxon>
        <taxon>Bangiales</taxon>
        <taxon>Bangiaceae</taxon>
        <taxon>Pyropia</taxon>
    </lineage>
</organism>
<evidence type="ECO:0000313" key="1">
    <source>
        <dbReference type="EMBL" id="KAK1859748.1"/>
    </source>
</evidence>
<name>A0ACC3BPB1_PYRYE</name>
<reference evidence="1" key="1">
    <citation type="submission" date="2019-11" db="EMBL/GenBank/DDBJ databases">
        <title>Nori genome reveals adaptations in red seaweeds to the harsh intertidal environment.</title>
        <authorList>
            <person name="Wang D."/>
            <person name="Mao Y."/>
        </authorList>
    </citation>
    <scope>NUCLEOTIDE SEQUENCE</scope>
    <source>
        <tissue evidence="1">Gametophyte</tissue>
    </source>
</reference>
<comment type="caution">
    <text evidence="1">The sequence shown here is derived from an EMBL/GenBank/DDBJ whole genome shotgun (WGS) entry which is preliminary data.</text>
</comment>
<gene>
    <name evidence="1" type="ORF">I4F81_002342</name>
</gene>
<protein>
    <submittedName>
        <fullName evidence="1">Uncharacterized protein</fullName>
    </submittedName>
</protein>